<dbReference type="Proteomes" id="UP000326170">
    <property type="component" value="Chromosome"/>
</dbReference>
<dbReference type="AlphaFoldDB" id="A0A5P9NZW6"/>
<evidence type="ECO:0000256" key="2">
    <source>
        <dbReference type="ARBA" id="ARBA00023163"/>
    </source>
</evidence>
<sequence>MLFTAFWIDYPILREALSAAPDVTITWEQSDLTEDGSHQMLVWADGDGYDAFETGLEADATVEPPSRVVEFGDRRLYQLELTPTGKRQSVYPVVLEEGSLLRRVTATHEGWHFRAVFPSEDALERFHQFLLDNDIGLELQRLYKEQDGADSTQFGLTDQQRETLVTAVDAGYLDIPRSCSLAELGEAFDISPNATSERFRRGVKALIEETVYPNAGSQSETQ</sequence>
<evidence type="ECO:0000259" key="3">
    <source>
        <dbReference type="Pfam" id="PF04967"/>
    </source>
</evidence>
<feature type="domain" description="Bacterioopsin transcriptional activator GAF and HTH associated" evidence="4">
    <location>
        <begin position="16"/>
        <end position="141"/>
    </location>
</feature>
<evidence type="ECO:0000313" key="5">
    <source>
        <dbReference type="EMBL" id="QFU81434.1"/>
    </source>
</evidence>
<proteinExistence type="predicted"/>
<keyword evidence="1" id="KW-0805">Transcription regulation</keyword>
<gene>
    <name evidence="5" type="ORF">GCU68_02110</name>
</gene>
<evidence type="ECO:0000313" key="6">
    <source>
        <dbReference type="Proteomes" id="UP000326170"/>
    </source>
</evidence>
<evidence type="ECO:0000256" key="1">
    <source>
        <dbReference type="ARBA" id="ARBA00023015"/>
    </source>
</evidence>
<reference evidence="5 6" key="1">
    <citation type="journal article" date="2007" name="Int. J. Syst. Evol. Microbiol.">
        <title>Natronorubrum sulfidifaciens sp. nov., an extremely haloalkaliphilic archaeon isolated from Aiding salt lake in Xin-Jiang, China.</title>
        <authorList>
            <person name="Cui H.L."/>
            <person name="Tohty D."/>
            <person name="Liu H.C."/>
            <person name="Liu S.J."/>
            <person name="Oren A."/>
            <person name="Zhou P.J."/>
        </authorList>
    </citation>
    <scope>NUCLEOTIDE SEQUENCE [LARGE SCALE GENOMIC DNA]</scope>
    <source>
        <strain evidence="5 6">7-3</strain>
    </source>
</reference>
<keyword evidence="6" id="KW-1185">Reference proteome</keyword>
<keyword evidence="2" id="KW-0804">Transcription</keyword>
<dbReference type="Pfam" id="PF04967">
    <property type="entry name" value="HTH_10"/>
    <property type="match status" value="1"/>
</dbReference>
<dbReference type="PANTHER" id="PTHR34236:SF1">
    <property type="entry name" value="DIMETHYL SULFOXIDE REDUCTASE TRANSCRIPTIONAL ACTIVATOR"/>
    <property type="match status" value="1"/>
</dbReference>
<dbReference type="PANTHER" id="PTHR34236">
    <property type="entry name" value="DIMETHYL SULFOXIDE REDUCTASE TRANSCRIPTIONAL ACTIVATOR"/>
    <property type="match status" value="1"/>
</dbReference>
<dbReference type="EMBL" id="CP045488">
    <property type="protein sequence ID" value="QFU81434.1"/>
    <property type="molecule type" value="Genomic_DNA"/>
</dbReference>
<accession>A0A5P9NZW6</accession>
<dbReference type="InterPro" id="IPR007050">
    <property type="entry name" value="HTH_bacterioopsin"/>
</dbReference>
<protein>
    <submittedName>
        <fullName evidence="5">Bacterio-opsin activator</fullName>
    </submittedName>
</protein>
<feature type="domain" description="HTH bat-type" evidence="3">
    <location>
        <begin position="156"/>
        <end position="207"/>
    </location>
</feature>
<dbReference type="InterPro" id="IPR031803">
    <property type="entry name" value="BAT_GAF/HTH-assoc"/>
</dbReference>
<dbReference type="RefSeq" id="WP_152938816.1">
    <property type="nucleotide sequence ID" value="NZ_CP045488.1"/>
</dbReference>
<dbReference type="KEGG" id="nas:GCU68_02110"/>
<name>A0A5P9NZW6_9EURY</name>
<organism evidence="5 6">
    <name type="scientific">Natronorubrum aibiense</name>
    <dbReference type="NCBI Taxonomy" id="348826"/>
    <lineage>
        <taxon>Archaea</taxon>
        <taxon>Methanobacteriati</taxon>
        <taxon>Methanobacteriota</taxon>
        <taxon>Stenosarchaea group</taxon>
        <taxon>Halobacteria</taxon>
        <taxon>Halobacteriales</taxon>
        <taxon>Natrialbaceae</taxon>
        <taxon>Natronorubrum</taxon>
    </lineage>
</organism>
<dbReference type="GeneID" id="42299805"/>
<dbReference type="Pfam" id="PF15915">
    <property type="entry name" value="BAT"/>
    <property type="match status" value="1"/>
</dbReference>
<evidence type="ECO:0000259" key="4">
    <source>
        <dbReference type="Pfam" id="PF15915"/>
    </source>
</evidence>
<dbReference type="OrthoDB" id="202021at2157"/>